<keyword evidence="3" id="KW-0145">Chemotaxis</keyword>
<dbReference type="InterPro" id="IPR004089">
    <property type="entry name" value="MCPsignal_dom"/>
</dbReference>
<evidence type="ECO:0000256" key="3">
    <source>
        <dbReference type="ARBA" id="ARBA00022500"/>
    </source>
</evidence>
<dbReference type="Gene3D" id="1.10.287.950">
    <property type="entry name" value="Methyl-accepting chemotaxis protein"/>
    <property type="match status" value="1"/>
</dbReference>
<dbReference type="Pfam" id="PF00015">
    <property type="entry name" value="MCPsignal"/>
    <property type="match status" value="1"/>
</dbReference>
<dbReference type="Pfam" id="PF02743">
    <property type="entry name" value="dCache_1"/>
    <property type="match status" value="1"/>
</dbReference>
<feature type="domain" description="Methyl-accepting transducer" evidence="11">
    <location>
        <begin position="351"/>
        <end position="587"/>
    </location>
</feature>
<evidence type="ECO:0000256" key="5">
    <source>
        <dbReference type="ARBA" id="ARBA00022989"/>
    </source>
</evidence>
<dbReference type="PANTHER" id="PTHR32089">
    <property type="entry name" value="METHYL-ACCEPTING CHEMOTAXIS PROTEIN MCPB"/>
    <property type="match status" value="1"/>
</dbReference>
<dbReference type="SUPFAM" id="SSF103190">
    <property type="entry name" value="Sensory domain-like"/>
    <property type="match status" value="1"/>
</dbReference>
<dbReference type="GO" id="GO:0006935">
    <property type="term" value="P:chemotaxis"/>
    <property type="evidence" value="ECO:0007669"/>
    <property type="project" value="UniProtKB-KW"/>
</dbReference>
<dbReference type="FunFam" id="1.10.287.950:FF:000001">
    <property type="entry name" value="Methyl-accepting chemotaxis sensory transducer"/>
    <property type="match status" value="1"/>
</dbReference>
<keyword evidence="14" id="KW-1185">Reference proteome</keyword>
<evidence type="ECO:0000256" key="9">
    <source>
        <dbReference type="PROSITE-ProRule" id="PRU00284"/>
    </source>
</evidence>
<evidence type="ECO:0000256" key="4">
    <source>
        <dbReference type="ARBA" id="ARBA00022692"/>
    </source>
</evidence>
<dbReference type="SMART" id="SM00304">
    <property type="entry name" value="HAMP"/>
    <property type="match status" value="2"/>
</dbReference>
<dbReference type="GO" id="GO:0007165">
    <property type="term" value="P:signal transduction"/>
    <property type="evidence" value="ECO:0007669"/>
    <property type="project" value="UniProtKB-KW"/>
</dbReference>
<dbReference type="InterPro" id="IPR033479">
    <property type="entry name" value="dCache_1"/>
</dbReference>
<accession>A0A220US53</accession>
<dbReference type="CDD" id="cd12912">
    <property type="entry name" value="PDC2_MCP_like"/>
    <property type="match status" value="1"/>
</dbReference>
<comment type="subcellular location">
    <subcellularLocation>
        <location evidence="1">Cell membrane</location>
        <topology evidence="1">Multi-pass membrane protein</topology>
    </subcellularLocation>
</comment>
<dbReference type="AlphaFoldDB" id="A0A220US53"/>
<dbReference type="InterPro" id="IPR029151">
    <property type="entry name" value="Sensor-like_sf"/>
</dbReference>
<evidence type="ECO:0000259" key="11">
    <source>
        <dbReference type="PROSITE" id="PS50111"/>
    </source>
</evidence>
<dbReference type="EMBL" id="CP022358">
    <property type="protein sequence ID" value="ASK70955.1"/>
    <property type="molecule type" value="Genomic_DNA"/>
</dbReference>
<dbReference type="KEGG" id="sbj:CF168_19905"/>
<dbReference type="PANTHER" id="PTHR32089:SF117">
    <property type="entry name" value="METHYL ACCEPTING SENSORY TRANSDUCER WITH CACHE_1 SMALL MOLECULE BINDING DOMAIN"/>
    <property type="match status" value="1"/>
</dbReference>
<dbReference type="SMART" id="SM00283">
    <property type="entry name" value="MA"/>
    <property type="match status" value="1"/>
</dbReference>
<reference evidence="13 14" key="1">
    <citation type="submission" date="2017-07" db="EMBL/GenBank/DDBJ databases">
        <title>Phenotypical and genomic characterization of a clinical isolate of Shewanella bicestrii sp. nov. producing an extended-spectrum beta-lactamase and a new oxacillinase variant.</title>
        <authorList>
            <person name="Jousset A.B."/>
            <person name="Bonnin R.A."/>
            <person name="Girlich D."/>
            <person name="Dabos L."/>
            <person name="Potron A."/>
            <person name="Dortet L."/>
            <person name="Glaser P."/>
            <person name="Naas T."/>
        </authorList>
    </citation>
    <scope>NUCLEOTIDE SEQUENCE [LARGE SCALE GENOMIC DNA]</scope>
    <source>
        <strain evidence="13 14">JAB-1</strain>
    </source>
</reference>
<feature type="transmembrane region" description="Helical" evidence="10">
    <location>
        <begin position="273"/>
        <end position="295"/>
    </location>
</feature>
<dbReference type="SUPFAM" id="SSF58104">
    <property type="entry name" value="Methyl-accepting chemotaxis protein (MCP) signaling domain"/>
    <property type="match status" value="1"/>
</dbReference>
<evidence type="ECO:0000313" key="13">
    <source>
        <dbReference type="EMBL" id="ASK70955.1"/>
    </source>
</evidence>
<sequence>MNSYSLKQKILISVVIALSLVIGSLSWQSYSSQKSLLLQNSLEQVQRLGEQQAERIQEWLAGRQDIVGALVSKVEGNSLSALQQAQASGRFQLTYFGTETGQMLDSDPSIDRTGYDPRTRPWYKQAMNERGLILTKPYVDVAYNVLVVTMAQATSQGVVGGDLSIASLVESVNRMTLPANGYAIMMHKDGTVIAYKDASKAMKPVGQIDNDLNHDLPQQSRQAGALLPMYFENEGRDKLVWGVDIPNTDWELVIVLDKETLEAPLTDLLLTQFGLSAVVLLLSVLAISWLVNLLLGPLGRVSQALARIADGNGDLTQRIEVDTQDEVGVLADSFNRFVGSQHQLISHIRQLASELDADAERSLKTNHIAVAELQRQQQEVAMVATAVTEMASATNEIAANAENTATAAQQSAASSFQGKELVNKTRSSINSLADEVAQATDVIEDLSRHAQSISSILATIQGIAEQTNLLALNAAIEAARAGEQGRGFAVVADEVRVLSRRTQDSTQEVHATIETLQRTTAKAVSLMESSQMLAGNSVEDANAAAKALEEITQAVNVISDMAGQIATAAEEQTQVTGEITQNTVAIKDVTDEITEAAKSDLTQAQGLKARANDLNAQVATFIL</sequence>
<dbReference type="PROSITE" id="PS50111">
    <property type="entry name" value="CHEMOTAXIS_TRANSDUC_2"/>
    <property type="match status" value="1"/>
</dbReference>
<protein>
    <submittedName>
        <fullName evidence="13">Chemotaxis protein</fullName>
    </submittedName>
</protein>
<keyword evidence="5 10" id="KW-1133">Transmembrane helix</keyword>
<dbReference type="CDD" id="cd06225">
    <property type="entry name" value="HAMP"/>
    <property type="match status" value="1"/>
</dbReference>
<dbReference type="CDD" id="cd12913">
    <property type="entry name" value="PDC1_MCP_like"/>
    <property type="match status" value="1"/>
</dbReference>
<keyword evidence="7 9" id="KW-0807">Transducer</keyword>
<gene>
    <name evidence="13" type="ORF">CF168_19905</name>
</gene>
<keyword evidence="4 10" id="KW-0812">Transmembrane</keyword>
<evidence type="ECO:0000256" key="6">
    <source>
        <dbReference type="ARBA" id="ARBA00023136"/>
    </source>
</evidence>
<evidence type="ECO:0000259" key="12">
    <source>
        <dbReference type="PROSITE" id="PS50885"/>
    </source>
</evidence>
<evidence type="ECO:0000256" key="7">
    <source>
        <dbReference type="ARBA" id="ARBA00023224"/>
    </source>
</evidence>
<evidence type="ECO:0000256" key="10">
    <source>
        <dbReference type="SAM" id="Phobius"/>
    </source>
</evidence>
<evidence type="ECO:0000313" key="14">
    <source>
        <dbReference type="Proteomes" id="UP000198367"/>
    </source>
</evidence>
<evidence type="ECO:0000256" key="1">
    <source>
        <dbReference type="ARBA" id="ARBA00004651"/>
    </source>
</evidence>
<keyword evidence="2" id="KW-1003">Cell membrane</keyword>
<dbReference type="Proteomes" id="UP000198367">
    <property type="component" value="Chromosome"/>
</dbReference>
<evidence type="ECO:0000256" key="2">
    <source>
        <dbReference type="ARBA" id="ARBA00022475"/>
    </source>
</evidence>
<dbReference type="RefSeq" id="WP_089068756.1">
    <property type="nucleotide sequence ID" value="NZ_CP022358.1"/>
</dbReference>
<proteinExistence type="inferred from homology"/>
<name>A0A220US53_9GAMM</name>
<organism evidence="13 14">
    <name type="scientific">Shewanella bicestrii</name>
    <dbReference type="NCBI Taxonomy" id="2018305"/>
    <lineage>
        <taxon>Bacteria</taxon>
        <taxon>Pseudomonadati</taxon>
        <taxon>Pseudomonadota</taxon>
        <taxon>Gammaproteobacteria</taxon>
        <taxon>Alteromonadales</taxon>
        <taxon>Shewanellaceae</taxon>
        <taxon>Shewanella</taxon>
    </lineage>
</organism>
<dbReference type="InterPro" id="IPR003660">
    <property type="entry name" value="HAMP_dom"/>
</dbReference>
<evidence type="ECO:0000256" key="8">
    <source>
        <dbReference type="ARBA" id="ARBA00029447"/>
    </source>
</evidence>
<dbReference type="Gene3D" id="3.30.450.20">
    <property type="entry name" value="PAS domain"/>
    <property type="match status" value="2"/>
</dbReference>
<dbReference type="GO" id="GO:0005886">
    <property type="term" value="C:plasma membrane"/>
    <property type="evidence" value="ECO:0007669"/>
    <property type="project" value="UniProtKB-SubCell"/>
</dbReference>
<comment type="similarity">
    <text evidence="8">Belongs to the methyl-accepting chemotaxis (MCP) protein family.</text>
</comment>
<dbReference type="CDD" id="cd11386">
    <property type="entry name" value="MCP_signal"/>
    <property type="match status" value="1"/>
</dbReference>
<dbReference type="Pfam" id="PF00672">
    <property type="entry name" value="HAMP"/>
    <property type="match status" value="1"/>
</dbReference>
<feature type="domain" description="HAMP" evidence="12">
    <location>
        <begin position="292"/>
        <end position="346"/>
    </location>
</feature>
<dbReference type="PROSITE" id="PS50885">
    <property type="entry name" value="HAMP"/>
    <property type="match status" value="1"/>
</dbReference>
<keyword evidence="6 10" id="KW-0472">Membrane</keyword>